<dbReference type="PROSITE" id="PS00856">
    <property type="entry name" value="GUANYLATE_KINASE_1"/>
    <property type="match status" value="1"/>
</dbReference>
<organism evidence="6 7">
    <name type="scientific">Lymnaea stagnalis</name>
    <name type="common">Great pond snail</name>
    <name type="synonym">Helix stagnalis</name>
    <dbReference type="NCBI Taxonomy" id="6523"/>
    <lineage>
        <taxon>Eukaryota</taxon>
        <taxon>Metazoa</taxon>
        <taxon>Spiralia</taxon>
        <taxon>Lophotrochozoa</taxon>
        <taxon>Mollusca</taxon>
        <taxon>Gastropoda</taxon>
        <taxon>Heterobranchia</taxon>
        <taxon>Euthyneura</taxon>
        <taxon>Panpulmonata</taxon>
        <taxon>Hygrophila</taxon>
        <taxon>Lymnaeoidea</taxon>
        <taxon>Lymnaeidae</taxon>
        <taxon>Lymnaea</taxon>
    </lineage>
</organism>
<dbReference type="Proteomes" id="UP001497497">
    <property type="component" value="Unassembled WGS sequence"/>
</dbReference>
<dbReference type="InterPro" id="IPR025875">
    <property type="entry name" value="Leu-rich_rpt_4"/>
</dbReference>
<evidence type="ECO:0000256" key="2">
    <source>
        <dbReference type="ARBA" id="ARBA00022679"/>
    </source>
</evidence>
<dbReference type="InterPro" id="IPR020590">
    <property type="entry name" value="Guanylate_kinase_CS"/>
</dbReference>
<feature type="compositionally biased region" description="Basic and acidic residues" evidence="4">
    <location>
        <begin position="752"/>
        <end position="767"/>
    </location>
</feature>
<dbReference type="InterPro" id="IPR001611">
    <property type="entry name" value="Leu-rich_rpt"/>
</dbReference>
<evidence type="ECO:0000256" key="4">
    <source>
        <dbReference type="SAM" id="MobiDB-lite"/>
    </source>
</evidence>
<dbReference type="InterPro" id="IPR027417">
    <property type="entry name" value="P-loop_NTPase"/>
</dbReference>
<keyword evidence="3" id="KW-0677">Repeat</keyword>
<accession>A0AAV2GZX5</accession>
<protein>
    <recommendedName>
        <fullName evidence="5">Guanylate kinase-like domain-containing protein</fullName>
    </recommendedName>
</protein>
<keyword evidence="7" id="KW-1185">Reference proteome</keyword>
<dbReference type="SUPFAM" id="SSF52058">
    <property type="entry name" value="L domain-like"/>
    <property type="match status" value="1"/>
</dbReference>
<dbReference type="Pfam" id="PF12799">
    <property type="entry name" value="LRR_4"/>
    <property type="match status" value="1"/>
</dbReference>
<dbReference type="Gene3D" id="3.80.10.10">
    <property type="entry name" value="Ribonuclease Inhibitor"/>
    <property type="match status" value="2"/>
</dbReference>
<dbReference type="GO" id="GO:0005829">
    <property type="term" value="C:cytosol"/>
    <property type="evidence" value="ECO:0007669"/>
    <property type="project" value="TreeGrafter"/>
</dbReference>
<reference evidence="6 7" key="1">
    <citation type="submission" date="2024-04" db="EMBL/GenBank/DDBJ databases">
        <authorList>
            <consortium name="Genoscope - CEA"/>
            <person name="William W."/>
        </authorList>
    </citation>
    <scope>NUCLEOTIDE SEQUENCE [LARGE SCALE GENOMIC DNA]</scope>
</reference>
<dbReference type="Pfam" id="PF00625">
    <property type="entry name" value="Guanylate_kin"/>
    <property type="match status" value="1"/>
</dbReference>
<evidence type="ECO:0000313" key="6">
    <source>
        <dbReference type="EMBL" id="CAL1526962.1"/>
    </source>
</evidence>
<evidence type="ECO:0000256" key="1">
    <source>
        <dbReference type="ARBA" id="ARBA00022614"/>
    </source>
</evidence>
<comment type="caution">
    <text evidence="6">The sequence shown here is derived from an EMBL/GenBank/DDBJ whole genome shotgun (WGS) entry which is preliminary data.</text>
</comment>
<dbReference type="SMART" id="SM00365">
    <property type="entry name" value="LRR_SD22"/>
    <property type="match status" value="4"/>
</dbReference>
<keyword evidence="1" id="KW-0433">Leucine-rich repeat</keyword>
<gene>
    <name evidence="6" type="ORF">GSLYS_00001139001</name>
</gene>
<dbReference type="PROSITE" id="PS50052">
    <property type="entry name" value="GUANYLATE_KINASE_2"/>
    <property type="match status" value="1"/>
</dbReference>
<dbReference type="Gene3D" id="3.40.50.300">
    <property type="entry name" value="P-loop containing nucleotide triphosphate hydrolases"/>
    <property type="match status" value="1"/>
</dbReference>
<dbReference type="Pfam" id="PF14580">
    <property type="entry name" value="LRR_9"/>
    <property type="match status" value="1"/>
</dbReference>
<dbReference type="PANTHER" id="PTHR23117:SF18">
    <property type="entry name" value="LEUCINE-RICH REPEAT AND GUANYLATE KINASE DOMAIN-CONTAINING PROTEIN"/>
    <property type="match status" value="1"/>
</dbReference>
<proteinExistence type="predicted"/>
<dbReference type="InterPro" id="IPR008144">
    <property type="entry name" value="Guanylate_kin-like_dom"/>
</dbReference>
<evidence type="ECO:0000259" key="5">
    <source>
        <dbReference type="PROSITE" id="PS50052"/>
    </source>
</evidence>
<keyword evidence="2" id="KW-0808">Transferase</keyword>
<dbReference type="GO" id="GO:0004385">
    <property type="term" value="F:GMP kinase activity"/>
    <property type="evidence" value="ECO:0007669"/>
    <property type="project" value="TreeGrafter"/>
</dbReference>
<dbReference type="CDD" id="cd00071">
    <property type="entry name" value="GMPK"/>
    <property type="match status" value="1"/>
</dbReference>
<dbReference type="PANTHER" id="PTHR23117">
    <property type="entry name" value="GUANYLATE KINASE-RELATED"/>
    <property type="match status" value="1"/>
</dbReference>
<feature type="region of interest" description="Disordered" evidence="4">
    <location>
        <begin position="738"/>
        <end position="777"/>
    </location>
</feature>
<dbReference type="SMART" id="SM00072">
    <property type="entry name" value="GuKc"/>
    <property type="match status" value="1"/>
</dbReference>
<feature type="domain" description="Guanylate kinase-like" evidence="5">
    <location>
        <begin position="372"/>
        <end position="555"/>
    </location>
</feature>
<dbReference type="PROSITE" id="PS51450">
    <property type="entry name" value="LRR"/>
    <property type="match status" value="6"/>
</dbReference>
<feature type="region of interest" description="Disordered" evidence="4">
    <location>
        <begin position="673"/>
        <end position="706"/>
    </location>
</feature>
<name>A0AAV2GZX5_LYMST</name>
<dbReference type="SUPFAM" id="SSF52540">
    <property type="entry name" value="P-loop containing nucleoside triphosphate hydrolases"/>
    <property type="match status" value="1"/>
</dbReference>
<dbReference type="InterPro" id="IPR008145">
    <property type="entry name" value="GK/Ca_channel_bsu"/>
</dbReference>
<evidence type="ECO:0000256" key="3">
    <source>
        <dbReference type="ARBA" id="ARBA00022737"/>
    </source>
</evidence>
<evidence type="ECO:0000313" key="7">
    <source>
        <dbReference type="Proteomes" id="UP001497497"/>
    </source>
</evidence>
<dbReference type="FunFam" id="3.30.63.10:FF:000002">
    <property type="entry name" value="Guanylate kinase 1"/>
    <property type="match status" value="1"/>
</dbReference>
<dbReference type="EMBL" id="CAXITT010000011">
    <property type="protein sequence ID" value="CAL1526962.1"/>
    <property type="molecule type" value="Genomic_DNA"/>
</dbReference>
<dbReference type="FunFam" id="3.40.50.300:FF:000828">
    <property type="entry name" value="leucine-rich repeat and guanylate kinase domain-containing protein-like"/>
    <property type="match status" value="1"/>
</dbReference>
<dbReference type="AlphaFoldDB" id="A0AAV2GZX5"/>
<dbReference type="InterPro" id="IPR032675">
    <property type="entry name" value="LRR_dom_sf"/>
</dbReference>
<sequence>MDSVYEKHYDPMPVDLDPETDILKVHEDISREPSGILMEDVKENIESQMQEEEYMEELSPGGVLDEETISRGLSNLGRSAHGDHQVYLNVTIPGFSLTDVTLLGEYEYLQKVEIPYNDITDLSPLGKLHNLIILDASHNKIEKLLDFTPPFNLQEVNLSWNNISEMANLSSHRCLIKLDLSNNSISEISGLSQCMRLKYLSMAHNKISQIVGLDGLPIQYLNLSNNLIRMKESLENLKYLRELDLSGNIIRSLSGLQSNARLEFVDLEDNEVIDVADVDYLKHAKGLRELNLLRNPIQELPDYRLSVLHRLSCLTTLDRRPVKEDEKVAAVNMFDPPLDVVAARDHIMHVVYSFLQPSRVWDSTLPNVETPYPMLVLVGPQGSGKKDLAMKLVDEFGEYFGYGISHTTRRPRPDEISGKDYYFVSLEKFEMDIKMGQFVQTHQYNGNWYGLQMESIENVAREGLASVVHMELEGVLTLKKTYFEPRYVLVLPLNPEIHERRLHKRGFYTEDQINKSLKRVDVYVKQNQEHPGFFDMMICTDDLAAAYVQLRKIVMDYLGITGEVKREQQALNETREITPTNIRGRTWSKPSNSESQAQVRSAMNDVGSALVRGIVEEESIKRRQSAAKDVITGYVPPLYDQLMSRYPRTAPQATDKQDGLGQPVQSRAFSAPTYQNQEGKDLSEQGPPMSPDSSVDDESSSNLSDLDSATELHHGQNEDADLNYSRFLPTETLNPIFLMEDLSPRPPSAGRSEFKTHVQRPGSERHSVLPPIQPTAA</sequence>